<dbReference type="OrthoDB" id="3233595at2759"/>
<organism evidence="2 3">
    <name type="scientific">Neolentinus lepideus HHB14362 ss-1</name>
    <dbReference type="NCBI Taxonomy" id="1314782"/>
    <lineage>
        <taxon>Eukaryota</taxon>
        <taxon>Fungi</taxon>
        <taxon>Dikarya</taxon>
        <taxon>Basidiomycota</taxon>
        <taxon>Agaricomycotina</taxon>
        <taxon>Agaricomycetes</taxon>
        <taxon>Gloeophyllales</taxon>
        <taxon>Gloeophyllaceae</taxon>
        <taxon>Neolentinus</taxon>
    </lineage>
</organism>
<dbReference type="Proteomes" id="UP000076761">
    <property type="component" value="Unassembled WGS sequence"/>
</dbReference>
<dbReference type="AlphaFoldDB" id="A0A165ND75"/>
<feature type="domain" description="Enoyl reductase (ER)" evidence="1">
    <location>
        <begin position="6"/>
        <end position="336"/>
    </location>
</feature>
<proteinExistence type="predicted"/>
<reference evidence="2 3" key="1">
    <citation type="journal article" date="2016" name="Mol. Biol. Evol.">
        <title>Comparative Genomics of Early-Diverging Mushroom-Forming Fungi Provides Insights into the Origins of Lignocellulose Decay Capabilities.</title>
        <authorList>
            <person name="Nagy L.G."/>
            <person name="Riley R."/>
            <person name="Tritt A."/>
            <person name="Adam C."/>
            <person name="Daum C."/>
            <person name="Floudas D."/>
            <person name="Sun H."/>
            <person name="Yadav J.S."/>
            <person name="Pangilinan J."/>
            <person name="Larsson K.H."/>
            <person name="Matsuura K."/>
            <person name="Barry K."/>
            <person name="Labutti K."/>
            <person name="Kuo R."/>
            <person name="Ohm R.A."/>
            <person name="Bhattacharya S.S."/>
            <person name="Shirouzu T."/>
            <person name="Yoshinaga Y."/>
            <person name="Martin F.M."/>
            <person name="Grigoriev I.V."/>
            <person name="Hibbett D.S."/>
        </authorList>
    </citation>
    <scope>NUCLEOTIDE SEQUENCE [LARGE SCALE GENOMIC DNA]</scope>
    <source>
        <strain evidence="2 3">HHB14362 ss-1</strain>
    </source>
</reference>
<dbReference type="GO" id="GO:0016651">
    <property type="term" value="F:oxidoreductase activity, acting on NAD(P)H"/>
    <property type="evidence" value="ECO:0007669"/>
    <property type="project" value="InterPro"/>
</dbReference>
<accession>A0A165ND75</accession>
<dbReference type="SUPFAM" id="SSF50129">
    <property type="entry name" value="GroES-like"/>
    <property type="match status" value="1"/>
</dbReference>
<dbReference type="EMBL" id="KV425640">
    <property type="protein sequence ID" value="KZT19489.1"/>
    <property type="molecule type" value="Genomic_DNA"/>
</dbReference>
<gene>
    <name evidence="2" type="ORF">NEOLEDRAFT_1159074</name>
</gene>
<dbReference type="InterPro" id="IPR020843">
    <property type="entry name" value="ER"/>
</dbReference>
<dbReference type="InterPro" id="IPR036291">
    <property type="entry name" value="NAD(P)-bd_dom_sf"/>
</dbReference>
<dbReference type="SMART" id="SM00829">
    <property type="entry name" value="PKS_ER"/>
    <property type="match status" value="1"/>
</dbReference>
<dbReference type="CDD" id="cd08249">
    <property type="entry name" value="enoyl_reductase_like"/>
    <property type="match status" value="1"/>
</dbReference>
<dbReference type="InterPro" id="IPR013149">
    <property type="entry name" value="ADH-like_C"/>
</dbReference>
<dbReference type="STRING" id="1314782.A0A165ND75"/>
<evidence type="ECO:0000313" key="3">
    <source>
        <dbReference type="Proteomes" id="UP000076761"/>
    </source>
</evidence>
<dbReference type="PANTHER" id="PTHR45348:SF2">
    <property type="entry name" value="ZINC-TYPE ALCOHOL DEHYDROGENASE-LIKE PROTEIN C2E1P3.01"/>
    <property type="match status" value="1"/>
</dbReference>
<evidence type="ECO:0000259" key="1">
    <source>
        <dbReference type="SMART" id="SM00829"/>
    </source>
</evidence>
<evidence type="ECO:0000313" key="2">
    <source>
        <dbReference type="EMBL" id="KZT19489.1"/>
    </source>
</evidence>
<name>A0A165ND75_9AGAM</name>
<dbReference type="InterPro" id="IPR011032">
    <property type="entry name" value="GroES-like_sf"/>
</dbReference>
<dbReference type="InterPro" id="IPR013154">
    <property type="entry name" value="ADH-like_N"/>
</dbReference>
<keyword evidence="3" id="KW-1185">Reference proteome</keyword>
<dbReference type="InParanoid" id="A0A165ND75"/>
<dbReference type="FunCoup" id="A0A165ND75">
    <property type="interactions" value="10"/>
</dbReference>
<dbReference type="Gene3D" id="3.90.180.10">
    <property type="entry name" value="Medium-chain alcohol dehydrogenases, catalytic domain"/>
    <property type="match status" value="1"/>
</dbReference>
<dbReference type="SUPFAM" id="SSF51735">
    <property type="entry name" value="NAD(P)-binding Rossmann-fold domains"/>
    <property type="match status" value="1"/>
</dbReference>
<dbReference type="Pfam" id="PF08240">
    <property type="entry name" value="ADH_N"/>
    <property type="match status" value="1"/>
</dbReference>
<dbReference type="Gene3D" id="3.40.50.720">
    <property type="entry name" value="NAD(P)-binding Rossmann-like Domain"/>
    <property type="match status" value="1"/>
</dbReference>
<dbReference type="Pfam" id="PF00107">
    <property type="entry name" value="ADH_zinc_N"/>
    <property type="match status" value="1"/>
</dbReference>
<dbReference type="InterPro" id="IPR047122">
    <property type="entry name" value="Trans-enoyl_RdTase-like"/>
</dbReference>
<protein>
    <submittedName>
        <fullName evidence="2">Medium-chain dehydrogenase/reductase like protein</fullName>
    </submittedName>
</protein>
<dbReference type="PANTHER" id="PTHR45348">
    <property type="entry name" value="HYPOTHETICAL OXIDOREDUCTASE (EUROFUNG)"/>
    <property type="match status" value="1"/>
</dbReference>
<sequence>MYPKQRQSVKSRPTPEPLPGQVQVKVHATAVNPVDYKIFDYGKFVREVPTVLGTDAAGEVTRLGSNVTNFRVGDRIIFQGQYNCQGDTSNGDKATFQQYCLADADLACKIPSSLDYDEASTIPVGAVTAAAALYDLCLGLTVPWAEGGEGLYKGQTLVVLGGSSSVGSYSASILNLSSISALSFKVVTTSSPAHIVYLKSIGASVVVDRSSPTLVGDLKAVVGGEVEYLVDAISLPDTLRAGIELVKEGGSMARVLPTNEQIEALAGEKGVRVLGAHGASHMYPEFKGFWKATGGYIERGVIKPNRPRVLAGGLRAWEEAYELHRGGKVSGEKIVLKPQETSD</sequence>